<feature type="region of interest" description="Disordered" evidence="1">
    <location>
        <begin position="1"/>
        <end position="25"/>
    </location>
</feature>
<proteinExistence type="predicted"/>
<dbReference type="AlphaFoldDB" id="A0A6M4NV37"/>
<geneLocation type="plasmid" evidence="2">
    <name>pA1743-KPC</name>
</geneLocation>
<evidence type="ECO:0000313" key="2">
    <source>
        <dbReference type="EMBL" id="QJS01807.1"/>
    </source>
</evidence>
<reference evidence="2" key="1">
    <citation type="submission" date="2020-02" db="EMBL/GenBank/DDBJ databases">
        <title>Compelete sequence of pA1743-KPC.</title>
        <authorList>
            <person name="Zhou D."/>
        </authorList>
    </citation>
    <scope>NUCLEOTIDE SEQUENCE</scope>
    <source>
        <strain evidence="2">A1743</strain>
        <plasmid evidence="2">pA1743-KPC</plasmid>
    </source>
</reference>
<keyword evidence="2" id="KW-0614">Plasmid</keyword>
<evidence type="ECO:0000256" key="1">
    <source>
        <dbReference type="SAM" id="MobiDB-lite"/>
    </source>
</evidence>
<organism evidence="2">
    <name type="scientific">Klebsiella pneumoniae</name>
    <dbReference type="NCBI Taxonomy" id="573"/>
    <lineage>
        <taxon>Bacteria</taxon>
        <taxon>Pseudomonadati</taxon>
        <taxon>Pseudomonadota</taxon>
        <taxon>Gammaproteobacteria</taxon>
        <taxon>Enterobacterales</taxon>
        <taxon>Enterobacteriaceae</taxon>
        <taxon>Klebsiella/Raoultella group</taxon>
        <taxon>Klebsiella</taxon>
        <taxon>Klebsiella pneumoniae complex</taxon>
    </lineage>
</organism>
<name>A0A6M4NV37_KLEPN</name>
<dbReference type="EMBL" id="MT108206">
    <property type="protein sequence ID" value="QJS01807.1"/>
    <property type="molecule type" value="Genomic_DNA"/>
</dbReference>
<sequence>MPQAARDVTQREAGTTWRKSRKSGAGDILILRARFRGPPPPAVR</sequence>
<accession>A0A6M4NV37</accession>
<protein>
    <submittedName>
        <fullName evidence="2">Uncharacterized protein</fullName>
    </submittedName>
</protein>